<comment type="subcellular location">
    <subcellularLocation>
        <location evidence="8">Cytoplasm</location>
    </subcellularLocation>
</comment>
<dbReference type="InterPro" id="IPR014720">
    <property type="entry name" value="dsRBD_dom"/>
</dbReference>
<evidence type="ECO:0000256" key="7">
    <source>
        <dbReference type="ARBA" id="ARBA00022884"/>
    </source>
</evidence>
<keyword evidence="6 8" id="KW-0378">Hydrolase</keyword>
<evidence type="ECO:0000259" key="9">
    <source>
        <dbReference type="PROSITE" id="PS50137"/>
    </source>
</evidence>
<evidence type="ECO:0000256" key="4">
    <source>
        <dbReference type="ARBA" id="ARBA00022722"/>
    </source>
</evidence>
<name>A0ABT3L730_9CYAN</name>
<feature type="binding site" evidence="8">
    <location>
        <position position="265"/>
    </location>
    <ligand>
        <name>Mg(2+)</name>
        <dbReference type="ChEBI" id="CHEBI:18420"/>
    </ligand>
</feature>
<dbReference type="SUPFAM" id="SSF54768">
    <property type="entry name" value="dsRNA-binding domain-like"/>
    <property type="match status" value="1"/>
</dbReference>
<reference evidence="11 12" key="1">
    <citation type="submission" date="2021-08" db="EMBL/GenBank/DDBJ databases">
        <title>Draft genome sequence of Spirulina subsalsa with high tolerance to salinity and hype-accumulation of phycocyanin.</title>
        <authorList>
            <person name="Pei H."/>
            <person name="Jiang L."/>
        </authorList>
    </citation>
    <scope>NUCLEOTIDE SEQUENCE [LARGE SCALE GENOMIC DNA]</scope>
    <source>
        <strain evidence="11 12">FACHB-351</strain>
    </source>
</reference>
<evidence type="ECO:0000313" key="11">
    <source>
        <dbReference type="EMBL" id="MCW6037321.1"/>
    </source>
</evidence>
<dbReference type="EC" id="3.1.26.3" evidence="8"/>
<dbReference type="SMART" id="SM00535">
    <property type="entry name" value="RIBOc"/>
    <property type="match status" value="1"/>
</dbReference>
<dbReference type="InterPro" id="IPR041650">
    <property type="entry name" value="HEPN_Swt1"/>
</dbReference>
<keyword evidence="8" id="KW-0479">Metal-binding</keyword>
<dbReference type="Pfam" id="PF14622">
    <property type="entry name" value="Ribonucleas_3_3"/>
    <property type="match status" value="1"/>
</dbReference>
<dbReference type="CDD" id="cd10845">
    <property type="entry name" value="DSRM_RNAse_III_family"/>
    <property type="match status" value="1"/>
</dbReference>
<protein>
    <recommendedName>
        <fullName evidence="8">Ribonuclease 3</fullName>
        <ecNumber evidence="8">3.1.26.3</ecNumber>
    </recommendedName>
    <alternativeName>
        <fullName evidence="8">Ribonuclease III</fullName>
        <shortName evidence="8">RNase III</shortName>
    </alternativeName>
</protein>
<dbReference type="SMART" id="SM00358">
    <property type="entry name" value="DSRM"/>
    <property type="match status" value="1"/>
</dbReference>
<keyword evidence="8" id="KW-0699">rRNA-binding</keyword>
<dbReference type="Gene3D" id="1.10.1520.10">
    <property type="entry name" value="Ribonuclease III domain"/>
    <property type="match status" value="1"/>
</dbReference>
<keyword evidence="5 8" id="KW-0255">Endonuclease</keyword>
<dbReference type="Proteomes" id="UP001526426">
    <property type="component" value="Unassembled WGS sequence"/>
</dbReference>
<keyword evidence="3 8" id="KW-0507">mRNA processing</keyword>
<gene>
    <name evidence="8 11" type="primary">rnc</name>
    <name evidence="11" type="ORF">K4A83_13720</name>
</gene>
<feature type="active site" evidence="8">
    <location>
        <position position="265"/>
    </location>
</feature>
<comment type="similarity">
    <text evidence="2">Belongs to the ribonuclease III family.</text>
</comment>
<evidence type="ECO:0000256" key="5">
    <source>
        <dbReference type="ARBA" id="ARBA00022759"/>
    </source>
</evidence>
<organism evidence="11 12">
    <name type="scientific">Spirulina subsalsa FACHB-351</name>
    <dbReference type="NCBI Taxonomy" id="234711"/>
    <lineage>
        <taxon>Bacteria</taxon>
        <taxon>Bacillati</taxon>
        <taxon>Cyanobacteriota</taxon>
        <taxon>Cyanophyceae</taxon>
        <taxon>Spirulinales</taxon>
        <taxon>Spirulinaceae</taxon>
        <taxon>Spirulina</taxon>
    </lineage>
</organism>
<evidence type="ECO:0000313" key="12">
    <source>
        <dbReference type="Proteomes" id="UP001526426"/>
    </source>
</evidence>
<evidence type="ECO:0000256" key="3">
    <source>
        <dbReference type="ARBA" id="ARBA00022664"/>
    </source>
</evidence>
<proteinExistence type="inferred from homology"/>
<dbReference type="RefSeq" id="WP_265265179.1">
    <property type="nucleotide sequence ID" value="NZ_JAIHOM010000066.1"/>
</dbReference>
<dbReference type="EMBL" id="JAIHOM010000066">
    <property type="protein sequence ID" value="MCW6037321.1"/>
    <property type="molecule type" value="Genomic_DNA"/>
</dbReference>
<comment type="cofactor">
    <cofactor evidence="8">
        <name>Mg(2+)</name>
        <dbReference type="ChEBI" id="CHEBI:18420"/>
    </cofactor>
</comment>
<dbReference type="PANTHER" id="PTHR11207:SF0">
    <property type="entry name" value="RIBONUCLEASE 3"/>
    <property type="match status" value="1"/>
</dbReference>
<dbReference type="Gene3D" id="3.30.160.20">
    <property type="match status" value="1"/>
</dbReference>
<comment type="function">
    <text evidence="8">Digests double-stranded RNA. Involved in the processing of primary rRNA transcript to yield the immediate precursors to the large and small rRNAs (23S and 16S). Processes some mRNAs, and tRNAs when they are encoded in the rRNA operon. Processes pre-crRNA and tracrRNA of type II CRISPR loci if present in the organism.</text>
</comment>
<feature type="active site" evidence="8">
    <location>
        <position position="197"/>
    </location>
</feature>
<dbReference type="Pfam" id="PF00035">
    <property type="entry name" value="dsrm"/>
    <property type="match status" value="1"/>
</dbReference>
<evidence type="ECO:0000256" key="1">
    <source>
        <dbReference type="ARBA" id="ARBA00000109"/>
    </source>
</evidence>
<sequence length="382" mass="43855">MTTHRQQIDSTLVELAEQLHPLVTAKIDLTDLNKLSRQKKLPNQKDICFLLNAMYQYWDDFKYTIDEKERTQAKVLISELREIRNGHAHHQDFSLRDTYRALDTMQRLANLLNLEIKTKLDEQVTALLKEISQPTTRPKEDETPEIKALKQKYAELLEKLPFNEVKQLDLALTHSSYLWQNPYEVHDDNERLEFLGDTVISLVIAHYFYQNNPRYREAELTQVKSSIENNANLARFAQQLKLGNFVKVGKGESQDSYKILSDAFEAVIGAYFLDSGLNAVQAFLTPFIESMLHTPPDSVAQDVSVNQSLNYKNKLQHWAQTKRQNVPEYKSIKAGLQHSPRFTATVIINGKQYGQAEGKNKKEAEQNAAFKACKQLGLVAKS</sequence>
<comment type="subunit">
    <text evidence="8">Homodimer.</text>
</comment>
<keyword evidence="8" id="KW-0698">rRNA processing</keyword>
<dbReference type="PROSITE" id="PS50142">
    <property type="entry name" value="RNASE_3_2"/>
    <property type="match status" value="1"/>
</dbReference>
<evidence type="ECO:0000259" key="10">
    <source>
        <dbReference type="PROSITE" id="PS50142"/>
    </source>
</evidence>
<evidence type="ECO:0000256" key="8">
    <source>
        <dbReference type="HAMAP-Rule" id="MF_00104"/>
    </source>
</evidence>
<feature type="binding site" evidence="8">
    <location>
        <position position="193"/>
    </location>
    <ligand>
        <name>Mg(2+)</name>
        <dbReference type="ChEBI" id="CHEBI:18420"/>
    </ligand>
</feature>
<dbReference type="HAMAP" id="MF_00104">
    <property type="entry name" value="RNase_III"/>
    <property type="match status" value="1"/>
</dbReference>
<feature type="binding site" evidence="8">
    <location>
        <position position="262"/>
    </location>
    <ligand>
        <name>Mg(2+)</name>
        <dbReference type="ChEBI" id="CHEBI:18420"/>
    </ligand>
</feature>
<dbReference type="NCBIfam" id="TIGR02191">
    <property type="entry name" value="RNaseIII"/>
    <property type="match status" value="1"/>
</dbReference>
<feature type="domain" description="RNase III" evidence="10">
    <location>
        <begin position="146"/>
        <end position="276"/>
    </location>
</feature>
<feature type="domain" description="DRBM" evidence="9">
    <location>
        <begin position="310"/>
        <end position="378"/>
    </location>
</feature>
<dbReference type="InterPro" id="IPR000999">
    <property type="entry name" value="RNase_III_dom"/>
</dbReference>
<keyword evidence="12" id="KW-1185">Reference proteome</keyword>
<dbReference type="CDD" id="cd00593">
    <property type="entry name" value="RIBOc"/>
    <property type="match status" value="1"/>
</dbReference>
<accession>A0ABT3L730</accession>
<dbReference type="PROSITE" id="PS50137">
    <property type="entry name" value="DS_RBD"/>
    <property type="match status" value="1"/>
</dbReference>
<dbReference type="SUPFAM" id="SSF69065">
    <property type="entry name" value="RNase III domain-like"/>
    <property type="match status" value="1"/>
</dbReference>
<dbReference type="InterPro" id="IPR036389">
    <property type="entry name" value="RNase_III_sf"/>
</dbReference>
<keyword evidence="7 8" id="KW-0694">RNA-binding</keyword>
<dbReference type="Pfam" id="PF18731">
    <property type="entry name" value="HEPN_Swt1"/>
    <property type="match status" value="1"/>
</dbReference>
<comment type="catalytic activity">
    <reaction evidence="1 8">
        <text>Endonucleolytic cleavage to 5'-phosphomonoester.</text>
        <dbReference type="EC" id="3.1.26.3"/>
    </reaction>
</comment>
<dbReference type="GO" id="GO:0004525">
    <property type="term" value="F:ribonuclease III activity"/>
    <property type="evidence" value="ECO:0007669"/>
    <property type="project" value="UniProtKB-EC"/>
</dbReference>
<evidence type="ECO:0000256" key="2">
    <source>
        <dbReference type="ARBA" id="ARBA00010183"/>
    </source>
</evidence>
<dbReference type="InterPro" id="IPR011907">
    <property type="entry name" value="RNase_III"/>
</dbReference>
<keyword evidence="4 8" id="KW-0540">Nuclease</keyword>
<keyword evidence="8" id="KW-0963">Cytoplasm</keyword>
<evidence type="ECO:0000256" key="6">
    <source>
        <dbReference type="ARBA" id="ARBA00022801"/>
    </source>
</evidence>
<keyword evidence="8" id="KW-0460">Magnesium</keyword>
<dbReference type="PANTHER" id="PTHR11207">
    <property type="entry name" value="RIBONUCLEASE III"/>
    <property type="match status" value="1"/>
</dbReference>
<comment type="caution">
    <text evidence="11">The sequence shown here is derived from an EMBL/GenBank/DDBJ whole genome shotgun (WGS) entry which is preliminary data.</text>
</comment>
<keyword evidence="8" id="KW-0819">tRNA processing</keyword>